<reference evidence="1" key="1">
    <citation type="submission" date="2023-06" db="EMBL/GenBank/DDBJ databases">
        <title>Genome-scale phylogeny and comparative genomics of the fungal order Sordariales.</title>
        <authorList>
            <consortium name="Lawrence Berkeley National Laboratory"/>
            <person name="Hensen N."/>
            <person name="Bonometti L."/>
            <person name="Westerberg I."/>
            <person name="Brannstrom I.O."/>
            <person name="Guillou S."/>
            <person name="Cros-Aarteil S."/>
            <person name="Calhoun S."/>
            <person name="Haridas S."/>
            <person name="Kuo A."/>
            <person name="Mondo S."/>
            <person name="Pangilinan J."/>
            <person name="Riley R."/>
            <person name="Labutti K."/>
            <person name="Andreopoulos B."/>
            <person name="Lipzen A."/>
            <person name="Chen C."/>
            <person name="Yanf M."/>
            <person name="Daum C."/>
            <person name="Ng V."/>
            <person name="Clum A."/>
            <person name="Steindorff A."/>
            <person name="Ohm R."/>
            <person name="Martin F."/>
            <person name="Silar P."/>
            <person name="Natvig D."/>
            <person name="Lalanne C."/>
            <person name="Gautier V."/>
            <person name="Ament-Velasquez S.L."/>
            <person name="Kruys A."/>
            <person name="Hutchinson M.I."/>
            <person name="Powell A.J."/>
            <person name="Barry K."/>
            <person name="Miller A.N."/>
            <person name="Grigoriev I.V."/>
            <person name="Debuchy R."/>
            <person name="Gladieux P."/>
            <person name="Thoren M.H."/>
            <person name="Johannesson H."/>
        </authorList>
    </citation>
    <scope>NUCLEOTIDE SEQUENCE</scope>
    <source>
        <strain evidence="1">CBS 606.72</strain>
    </source>
</reference>
<evidence type="ECO:0000313" key="1">
    <source>
        <dbReference type="EMBL" id="KAK0618822.1"/>
    </source>
</evidence>
<gene>
    <name evidence="1" type="ORF">B0T14DRAFT_518080</name>
</gene>
<comment type="caution">
    <text evidence="1">The sequence shown here is derived from an EMBL/GenBank/DDBJ whole genome shotgun (WGS) entry which is preliminary data.</text>
</comment>
<dbReference type="Proteomes" id="UP001175000">
    <property type="component" value="Unassembled WGS sequence"/>
</dbReference>
<proteinExistence type="predicted"/>
<dbReference type="AlphaFoldDB" id="A0AA39WNZ0"/>
<keyword evidence="2" id="KW-1185">Reference proteome</keyword>
<sequence>MWNGCGGPTWATWRNPAVKGSSFQALGNALCAIEQRTWDCGDTIVRGGYKCA</sequence>
<evidence type="ECO:0000313" key="2">
    <source>
        <dbReference type="Proteomes" id="UP001175000"/>
    </source>
</evidence>
<dbReference type="EMBL" id="JAULSU010000004">
    <property type="protein sequence ID" value="KAK0618822.1"/>
    <property type="molecule type" value="Genomic_DNA"/>
</dbReference>
<protein>
    <submittedName>
        <fullName evidence="1">Uncharacterized protein</fullName>
    </submittedName>
</protein>
<name>A0AA39WNZ0_9PEZI</name>
<organism evidence="1 2">
    <name type="scientific">Immersiella caudata</name>
    <dbReference type="NCBI Taxonomy" id="314043"/>
    <lineage>
        <taxon>Eukaryota</taxon>
        <taxon>Fungi</taxon>
        <taxon>Dikarya</taxon>
        <taxon>Ascomycota</taxon>
        <taxon>Pezizomycotina</taxon>
        <taxon>Sordariomycetes</taxon>
        <taxon>Sordariomycetidae</taxon>
        <taxon>Sordariales</taxon>
        <taxon>Lasiosphaeriaceae</taxon>
        <taxon>Immersiella</taxon>
    </lineage>
</organism>
<accession>A0AA39WNZ0</accession>